<dbReference type="Proteomes" id="UP000215914">
    <property type="component" value="Unassembled WGS sequence"/>
</dbReference>
<name>A0A9K3H0N9_HELAN</name>
<comment type="caution">
    <text evidence="1">The sequence shown here is derived from an EMBL/GenBank/DDBJ whole genome shotgun (WGS) entry which is preliminary data.</text>
</comment>
<evidence type="ECO:0000313" key="2">
    <source>
        <dbReference type="Proteomes" id="UP000215914"/>
    </source>
</evidence>
<sequence>MRITKVASNCGQHTTLAKYGANTVKQSIAVMLIMASMASKSSVHRPEKNIQQNTTKFSKMFNKEFRVKCQLNRT</sequence>
<proteinExistence type="predicted"/>
<organism evidence="1 2">
    <name type="scientific">Helianthus annuus</name>
    <name type="common">Common sunflower</name>
    <dbReference type="NCBI Taxonomy" id="4232"/>
    <lineage>
        <taxon>Eukaryota</taxon>
        <taxon>Viridiplantae</taxon>
        <taxon>Streptophyta</taxon>
        <taxon>Embryophyta</taxon>
        <taxon>Tracheophyta</taxon>
        <taxon>Spermatophyta</taxon>
        <taxon>Magnoliopsida</taxon>
        <taxon>eudicotyledons</taxon>
        <taxon>Gunneridae</taxon>
        <taxon>Pentapetalae</taxon>
        <taxon>asterids</taxon>
        <taxon>campanulids</taxon>
        <taxon>Asterales</taxon>
        <taxon>Asteraceae</taxon>
        <taxon>Asteroideae</taxon>
        <taxon>Heliantheae alliance</taxon>
        <taxon>Heliantheae</taxon>
        <taxon>Helianthus</taxon>
    </lineage>
</organism>
<accession>A0A9K3H0N9</accession>
<gene>
    <name evidence="1" type="ORF">HanXRQr2_Chr16g0754141</name>
</gene>
<keyword evidence="2" id="KW-1185">Reference proteome</keyword>
<evidence type="ECO:0000313" key="1">
    <source>
        <dbReference type="EMBL" id="KAF5760494.1"/>
    </source>
</evidence>
<protein>
    <submittedName>
        <fullName evidence="1">Uncharacterized protein</fullName>
    </submittedName>
</protein>
<reference evidence="1" key="1">
    <citation type="journal article" date="2017" name="Nature">
        <title>The sunflower genome provides insights into oil metabolism, flowering and Asterid evolution.</title>
        <authorList>
            <person name="Badouin H."/>
            <person name="Gouzy J."/>
            <person name="Grassa C.J."/>
            <person name="Murat F."/>
            <person name="Staton S.E."/>
            <person name="Cottret L."/>
            <person name="Lelandais-Briere C."/>
            <person name="Owens G.L."/>
            <person name="Carrere S."/>
            <person name="Mayjonade B."/>
            <person name="Legrand L."/>
            <person name="Gill N."/>
            <person name="Kane N.C."/>
            <person name="Bowers J.E."/>
            <person name="Hubner S."/>
            <person name="Bellec A."/>
            <person name="Berard A."/>
            <person name="Berges H."/>
            <person name="Blanchet N."/>
            <person name="Boniface M.C."/>
            <person name="Brunel D."/>
            <person name="Catrice O."/>
            <person name="Chaidir N."/>
            <person name="Claudel C."/>
            <person name="Donnadieu C."/>
            <person name="Faraut T."/>
            <person name="Fievet G."/>
            <person name="Helmstetter N."/>
            <person name="King M."/>
            <person name="Knapp S.J."/>
            <person name="Lai Z."/>
            <person name="Le Paslier M.C."/>
            <person name="Lippi Y."/>
            <person name="Lorenzon L."/>
            <person name="Mandel J.R."/>
            <person name="Marage G."/>
            <person name="Marchand G."/>
            <person name="Marquand E."/>
            <person name="Bret-Mestries E."/>
            <person name="Morien E."/>
            <person name="Nambeesan S."/>
            <person name="Nguyen T."/>
            <person name="Pegot-Espagnet P."/>
            <person name="Pouilly N."/>
            <person name="Raftis F."/>
            <person name="Sallet E."/>
            <person name="Schiex T."/>
            <person name="Thomas J."/>
            <person name="Vandecasteele C."/>
            <person name="Vares D."/>
            <person name="Vear F."/>
            <person name="Vautrin S."/>
            <person name="Crespi M."/>
            <person name="Mangin B."/>
            <person name="Burke J.M."/>
            <person name="Salse J."/>
            <person name="Munos S."/>
            <person name="Vincourt P."/>
            <person name="Rieseberg L.H."/>
            <person name="Langlade N.B."/>
        </authorList>
    </citation>
    <scope>NUCLEOTIDE SEQUENCE</scope>
    <source>
        <tissue evidence="1">Leaves</tissue>
    </source>
</reference>
<dbReference type="EMBL" id="MNCJ02000331">
    <property type="protein sequence ID" value="KAF5760494.1"/>
    <property type="molecule type" value="Genomic_DNA"/>
</dbReference>
<reference evidence="1" key="2">
    <citation type="submission" date="2020-06" db="EMBL/GenBank/DDBJ databases">
        <title>Helianthus annuus Genome sequencing and assembly Release 2.</title>
        <authorList>
            <person name="Gouzy J."/>
            <person name="Langlade N."/>
            <person name="Munos S."/>
        </authorList>
    </citation>
    <scope>NUCLEOTIDE SEQUENCE</scope>
    <source>
        <tissue evidence="1">Leaves</tissue>
    </source>
</reference>
<dbReference type="Gramene" id="mRNA:HanXRQr2_Chr16g0754141">
    <property type="protein sequence ID" value="CDS:HanXRQr2_Chr16g0754141.1"/>
    <property type="gene ID" value="HanXRQr2_Chr16g0754141"/>
</dbReference>
<dbReference type="AlphaFoldDB" id="A0A9K3H0N9"/>